<sequence>MSEHSPRSQPSATAPEDDSPSNRSSPSHHALDLSCPPNALVQHARKPSSSQPRNEWRSASSSTQNNDNNPYGVSSPGTTDRVFPIRSVVSVDPTPTPGARSDTGGYFYTPGRAGDSRRRSETTESETSTHRPDLPDGLGSEETIREQPRIEAEEDREGSRKREKTGGANPATNRRQQASRLPTEIFSDIRSNDTISERPSGRPTSVGPASSTTSGKSSVEEGGILTARFKHVISEGGHAVITGRDGETLQRCEDEPIHIPGAVQAFGLLVALHEESEGKLVVRIVSENAKRIIGYTPQQLFALDSFTDILSEDQADNLLDHIDFIREDDADVATNGPEVFTLSIRTPHRKSVKLWCAIHQNESNPGIVICEFELEDDQEYPLVPLNSRTPELPEDTLDSDPTPEEYAESTQNTSRPLRVLRSARKRKGEAAAMEVFNIMSQVQEQLAEAPTLEKFLKVL</sequence>
<evidence type="ECO:0000313" key="1">
    <source>
        <dbReference type="EMBL" id="KAK3063254.1"/>
    </source>
</evidence>
<keyword evidence="2" id="KW-1185">Reference proteome</keyword>
<dbReference type="Proteomes" id="UP001186974">
    <property type="component" value="Unassembled WGS sequence"/>
</dbReference>
<dbReference type="EMBL" id="JAWDJW010006926">
    <property type="protein sequence ID" value="KAK3063254.1"/>
    <property type="molecule type" value="Genomic_DNA"/>
</dbReference>
<gene>
    <name evidence="1" type="ORF">LTS18_001864</name>
</gene>
<evidence type="ECO:0000313" key="2">
    <source>
        <dbReference type="Proteomes" id="UP001186974"/>
    </source>
</evidence>
<proteinExistence type="predicted"/>
<reference evidence="1" key="1">
    <citation type="submission" date="2024-09" db="EMBL/GenBank/DDBJ databases">
        <title>Black Yeasts Isolated from many extreme environments.</title>
        <authorList>
            <person name="Coleine C."/>
            <person name="Stajich J.E."/>
            <person name="Selbmann L."/>
        </authorList>
    </citation>
    <scope>NUCLEOTIDE SEQUENCE</scope>
    <source>
        <strain evidence="1">CCFEE 5737</strain>
    </source>
</reference>
<comment type="caution">
    <text evidence="1">The sequence shown here is derived from an EMBL/GenBank/DDBJ whole genome shotgun (WGS) entry which is preliminary data.</text>
</comment>
<protein>
    <submittedName>
        <fullName evidence="1">Uncharacterized protein</fullName>
    </submittedName>
</protein>
<name>A0ACC3D807_9PEZI</name>
<organism evidence="1 2">
    <name type="scientific">Coniosporium uncinatum</name>
    <dbReference type="NCBI Taxonomy" id="93489"/>
    <lineage>
        <taxon>Eukaryota</taxon>
        <taxon>Fungi</taxon>
        <taxon>Dikarya</taxon>
        <taxon>Ascomycota</taxon>
        <taxon>Pezizomycotina</taxon>
        <taxon>Dothideomycetes</taxon>
        <taxon>Dothideomycetes incertae sedis</taxon>
        <taxon>Coniosporium</taxon>
    </lineage>
</organism>
<feature type="non-terminal residue" evidence="1">
    <location>
        <position position="459"/>
    </location>
</feature>
<accession>A0ACC3D807</accession>